<sequence length="388" mass="41706">MLDFVVCDRDGIVENRHLIHAAVVDSTGKLLFSVGDPSRMTLSRSAAKPLQALAILETGALEQFGFDDADLALMCASHSSEDRHIDRARAMLSKVGVSEDDLRCGGHVALSDAVNRDWIEKKFIPNGISNNCSGKHAGMLAGAKALGVDFCDYHLPTHPMQLKVKDVFGSICGADPEFLKWGLNGCNLPAPAFPLTTLAKVYSLLAQATDSDERQCSSATEPKTQRIHYLSRIFHAMAAYPELVGGEDRFCTELAKLSQGALVGKLGADACYGIAIKSSERTRQLGANGAVGIAVKVEDGNVSILYSAVVEILEQLQIGTSGMPKALGHFHYPKLCNTAGVRTGHVSHQFRVQTPAENHCSKPPLGLFPSTFRVRRTRTFSGGCNGIV</sequence>
<reference evidence="1" key="2">
    <citation type="journal article" date="2023" name="IMA Fungus">
        <title>Comparative genomic study of the Penicillium genus elucidates a diverse pangenome and 15 lateral gene transfer events.</title>
        <authorList>
            <person name="Petersen C."/>
            <person name="Sorensen T."/>
            <person name="Nielsen M.R."/>
            <person name="Sondergaard T.E."/>
            <person name="Sorensen J.L."/>
            <person name="Fitzpatrick D.A."/>
            <person name="Frisvad J.C."/>
            <person name="Nielsen K.L."/>
        </authorList>
    </citation>
    <scope>NUCLEOTIDE SEQUENCE</scope>
    <source>
        <strain evidence="1">IBT 23319</strain>
    </source>
</reference>
<dbReference type="RefSeq" id="XP_056496027.1">
    <property type="nucleotide sequence ID" value="XM_056648896.1"/>
</dbReference>
<organism evidence="1 2">
    <name type="scientific">Penicillium citrinum</name>
    <dbReference type="NCBI Taxonomy" id="5077"/>
    <lineage>
        <taxon>Eukaryota</taxon>
        <taxon>Fungi</taxon>
        <taxon>Dikarya</taxon>
        <taxon>Ascomycota</taxon>
        <taxon>Pezizomycotina</taxon>
        <taxon>Eurotiomycetes</taxon>
        <taxon>Eurotiomycetidae</taxon>
        <taxon>Eurotiales</taxon>
        <taxon>Aspergillaceae</taxon>
        <taxon>Penicillium</taxon>
    </lineage>
</organism>
<accession>A0A9W9TG38</accession>
<gene>
    <name evidence="1" type="ORF">N7469_009991</name>
</gene>
<dbReference type="GeneID" id="81388063"/>
<dbReference type="PANTHER" id="PTHR42110">
    <property type="entry name" value="L-ASPARAGINASE, PUTATIVE (AFU_ORTHOLOGUE AFUA_3G11890)-RELATED"/>
    <property type="match status" value="1"/>
</dbReference>
<dbReference type="AlphaFoldDB" id="A0A9W9TG38"/>
<dbReference type="Proteomes" id="UP001147733">
    <property type="component" value="Unassembled WGS sequence"/>
</dbReference>
<name>A0A9W9TG38_PENCI</name>
<protein>
    <recommendedName>
        <fullName evidence="3">L-asparaginase II</fullName>
    </recommendedName>
</protein>
<dbReference type="Pfam" id="PF06089">
    <property type="entry name" value="Asparaginase_II"/>
    <property type="match status" value="1"/>
</dbReference>
<dbReference type="InterPro" id="IPR010349">
    <property type="entry name" value="Asparaginase_II"/>
</dbReference>
<dbReference type="PANTHER" id="PTHR42110:SF1">
    <property type="entry name" value="L-ASPARAGINASE, PUTATIVE (AFU_ORTHOLOGUE AFUA_3G11890)-RELATED"/>
    <property type="match status" value="1"/>
</dbReference>
<evidence type="ECO:0000313" key="2">
    <source>
        <dbReference type="Proteomes" id="UP001147733"/>
    </source>
</evidence>
<dbReference type="EMBL" id="JAPQKT010000009">
    <property type="protein sequence ID" value="KAJ5221104.1"/>
    <property type="molecule type" value="Genomic_DNA"/>
</dbReference>
<dbReference type="OrthoDB" id="2588474at2759"/>
<evidence type="ECO:0008006" key="3">
    <source>
        <dbReference type="Google" id="ProtNLM"/>
    </source>
</evidence>
<comment type="caution">
    <text evidence="1">The sequence shown here is derived from an EMBL/GenBank/DDBJ whole genome shotgun (WGS) entry which is preliminary data.</text>
</comment>
<keyword evidence="2" id="KW-1185">Reference proteome</keyword>
<proteinExistence type="predicted"/>
<evidence type="ECO:0000313" key="1">
    <source>
        <dbReference type="EMBL" id="KAJ5221104.1"/>
    </source>
</evidence>
<reference evidence="1" key="1">
    <citation type="submission" date="2022-11" db="EMBL/GenBank/DDBJ databases">
        <authorList>
            <person name="Petersen C."/>
        </authorList>
    </citation>
    <scope>NUCLEOTIDE SEQUENCE</scope>
    <source>
        <strain evidence="1">IBT 23319</strain>
    </source>
</reference>